<proteinExistence type="predicted"/>
<dbReference type="SMART" id="SM00191">
    <property type="entry name" value="Int_alpha"/>
    <property type="match status" value="5"/>
</dbReference>
<dbReference type="Gene3D" id="2.60.40.10">
    <property type="entry name" value="Immunoglobulins"/>
    <property type="match status" value="7"/>
</dbReference>
<feature type="chain" id="PRO_5040403088" evidence="6">
    <location>
        <begin position="26"/>
        <end position="1617"/>
    </location>
</feature>
<dbReference type="EMBL" id="JAPDFW010000081">
    <property type="protein sequence ID" value="KAJ5072566.1"/>
    <property type="molecule type" value="Genomic_DNA"/>
</dbReference>
<sequence length="1617" mass="174498">MKQTIQTKYFLAFFVVCALFTTTLGAVFEWTQEATLTNSTSGLFGSSITAAGDQLIVGAPSESSLEGSVYIYDLNGDTWEFSQKLVSDSPVAGDRFGSSVSVYGIDMIVGAPGSTEGVNVSQGHVEFFNKTVSGWAFVQRYADPNGATLEQFGLSVAMGKDYALVGIPTKNLTYTTQGQVAVIYNNSGTYEELEYWTNESNDNSRFGFSVAITDTWAVVGVPGYDPGSAADQGSVQFYYFDSSWSVNQSFIDPNGKANDTFGATVAIDGTNVIVGAPFYENTTASLLGAGKVLVLGFSAETWSSVQELGPVESEEYLYFGSSLAISGDIMAIGGPGYNSSQGSLFTYYYNTQWNEETQLKNYTLGATGKLGYGAVVIGNWVFGAVPQDSADGLVAVYDGLVIPPQVTGLSCTPSYSNFSCSWDNITASDIAFMISYNGTYTEVINVYDGGSVFYENFSSVNYSGIFGNYDYQIQIYAYNTTTNVDGTASSQVDITTYIDAPGDLQLSSPSDSQIDVSWTMPNVDQSTDIYTYQVSYDNGAGNSSIVNVTNDQTSTSLTYLVPNSNYTIEVWACSTEGCTDTEKGLSNISSIYTRFGPVQNLDCQIIQAVNVSCTFDAITGGQTLDKYNLTYNCLSDTDSGFNESSSTQIVFVATIENAQYEVNVTACDQSGLCGSISTVTVTTSLKAPTIVTPTSGVEEFSLTVTDNTAAQGVIVSTDDGTTWQNFSSVTHPSDYDCTLSNIPGNVNYTVKVRYCATSDCLESEAGLESNSEIIAAKMGQITGLTCERAILGFNCSWNNLTLGEGLVAFYFLYNESLGAECLSVDSLTYNATDLIGGVEYSITVFAAGDAGCDPSYAYNGANSTTTVIANMSNITGANIEPVENGYVCTLTVDSLSGCEKFSYKYDTSWVDTSDCNLTIEIDTGTGCQDYDIYFRMDGNKDNSYIYSGGNYRTKLAKPNFTVDTTSPDSLSIEITQTSANATDYIFETNTTTPEFITNNTAELFNISYLLAGTLYSIQLGAYCSSGGCYSDNETQVKIEYYNASDITWGLPDHTGGIDPNQLNYTILWWNAGDGNCSFEGNCSINTLNLYANITNLLSLTTYNLVINCSNGQSTPSSYVTTFETQQAPYPPTAPLNFALDSQTSYSADFSWDLPADTGLRSITNYTIETYFMNTLLFETLIENTTNLTSMTATVGGLPANTPLEFYVYAYNGYFNGAKNNTSGTTNAGVNPPIYPINLLQSNSTALVIGWDAVPSVQNYTIFYLKSNDTVGAFQTTTETKLALTGLPEETEYYFKIYYRLAAGTSPFSSRFIFSTMKSGAQPPTSPQNLHVVDYSDIEVLLSWDAPLNTYEHPVLDYQIEVINGVTVEQTLTSTSTSFLATSLSPSTTYTFNVSARTIVGLSDPSTVSQQTLQSASVIPGQVTSLQNPSKTLSSLEITWNAPSGPVDYYEISILPTIGTIVSIATSINATLLSSGTTYTIQVRAVNSIGPGLWSSSSNFTTQFGDLAPGMIIDFNVSDVTNLHATFSWSKPEGTITGYILKVNNNLAYNGTDLTVTIYSVTPETCYFAQIYAENGELYGLRSEPIYFCTAKTLTAAASPLLFSFTLLLACFLFVFLF</sequence>
<dbReference type="CDD" id="cd00063">
    <property type="entry name" value="FN3"/>
    <property type="match status" value="6"/>
</dbReference>
<dbReference type="InterPro" id="IPR013519">
    <property type="entry name" value="Int_alpha_beta-p"/>
</dbReference>
<gene>
    <name evidence="8" type="ORF">M0811_01581</name>
</gene>
<feature type="domain" description="Fibronectin type-III" evidence="7">
    <location>
        <begin position="500"/>
        <end position="596"/>
    </location>
</feature>
<evidence type="ECO:0000256" key="2">
    <source>
        <dbReference type="ARBA" id="ARBA00022737"/>
    </source>
</evidence>
<keyword evidence="1 6" id="KW-0732">Signal</keyword>
<dbReference type="InterPro" id="IPR036116">
    <property type="entry name" value="FN3_sf"/>
</dbReference>
<dbReference type="PANTHER" id="PTHR46708:SF11">
    <property type="entry name" value="RECEPTOR-TYPE TYROSINE-PROTEIN PHOSPHATASE ETA-LIKE"/>
    <property type="match status" value="1"/>
</dbReference>
<feature type="domain" description="Fibronectin type-III" evidence="7">
    <location>
        <begin position="1507"/>
        <end position="1592"/>
    </location>
</feature>
<keyword evidence="3" id="KW-0325">Glycoprotein</keyword>
<dbReference type="InterPro" id="IPR050991">
    <property type="entry name" value="ECM_Regulatory_Proteins"/>
</dbReference>
<keyword evidence="5" id="KW-1133">Transmembrane helix</keyword>
<evidence type="ECO:0000259" key="7">
    <source>
        <dbReference type="PROSITE" id="PS50853"/>
    </source>
</evidence>
<dbReference type="InterPro" id="IPR013517">
    <property type="entry name" value="FG-GAP"/>
</dbReference>
<keyword evidence="9" id="KW-1185">Reference proteome</keyword>
<keyword evidence="8" id="KW-0675">Receptor</keyword>
<feature type="repeat" description="FG-GAP" evidence="4">
    <location>
        <begin position="29"/>
        <end position="81"/>
    </location>
</feature>
<dbReference type="Proteomes" id="UP001149090">
    <property type="component" value="Unassembled WGS sequence"/>
</dbReference>
<accession>A0A9Q0RA32</accession>
<dbReference type="PANTHER" id="PTHR46708">
    <property type="entry name" value="TENASCIN"/>
    <property type="match status" value="1"/>
</dbReference>
<comment type="caution">
    <text evidence="8">The sequence shown here is derived from an EMBL/GenBank/DDBJ whole genome shotgun (WGS) entry which is preliminary data.</text>
</comment>
<dbReference type="SUPFAM" id="SSF49265">
    <property type="entry name" value="Fibronectin type III"/>
    <property type="match status" value="5"/>
</dbReference>
<evidence type="ECO:0000313" key="9">
    <source>
        <dbReference type="Proteomes" id="UP001149090"/>
    </source>
</evidence>
<evidence type="ECO:0000313" key="8">
    <source>
        <dbReference type="EMBL" id="KAJ5072566.1"/>
    </source>
</evidence>
<feature type="signal peptide" evidence="6">
    <location>
        <begin position="1"/>
        <end position="25"/>
    </location>
</feature>
<dbReference type="PROSITE" id="PS51470">
    <property type="entry name" value="FG_GAP"/>
    <property type="match status" value="3"/>
</dbReference>
<dbReference type="InterPro" id="IPR028994">
    <property type="entry name" value="Integrin_alpha_N"/>
</dbReference>
<name>A0A9Q0RA32_ANAIG</name>
<dbReference type="PROSITE" id="PS50853">
    <property type="entry name" value="FN3"/>
    <property type="match status" value="6"/>
</dbReference>
<feature type="repeat" description="FG-GAP" evidence="4">
    <location>
        <begin position="247"/>
        <end position="304"/>
    </location>
</feature>
<evidence type="ECO:0000256" key="1">
    <source>
        <dbReference type="ARBA" id="ARBA00022729"/>
    </source>
</evidence>
<reference evidence="8" key="1">
    <citation type="submission" date="2022-10" db="EMBL/GenBank/DDBJ databases">
        <title>Novel sulphate-reducing endosymbionts in the free-living metamonad Anaeramoeba.</title>
        <authorList>
            <person name="Jerlstrom-Hultqvist J."/>
            <person name="Cepicka I."/>
            <person name="Gallot-Lavallee L."/>
            <person name="Salas-Leiva D."/>
            <person name="Curtis B.A."/>
            <person name="Zahonova K."/>
            <person name="Pipaliya S."/>
            <person name="Dacks J."/>
            <person name="Roger A.J."/>
        </authorList>
    </citation>
    <scope>NUCLEOTIDE SEQUENCE</scope>
    <source>
        <strain evidence="8">BMAN</strain>
    </source>
</reference>
<dbReference type="SMART" id="SM00060">
    <property type="entry name" value="FN3"/>
    <property type="match status" value="9"/>
</dbReference>
<dbReference type="Pfam" id="PF00041">
    <property type="entry name" value="fn3"/>
    <property type="match status" value="6"/>
</dbReference>
<dbReference type="InterPro" id="IPR013783">
    <property type="entry name" value="Ig-like_fold"/>
</dbReference>
<feature type="domain" description="Fibronectin type-III" evidence="7">
    <location>
        <begin position="1231"/>
        <end position="1318"/>
    </location>
</feature>
<evidence type="ECO:0000256" key="3">
    <source>
        <dbReference type="ARBA" id="ARBA00023180"/>
    </source>
</evidence>
<dbReference type="OrthoDB" id="443915at2759"/>
<dbReference type="InterPro" id="IPR003961">
    <property type="entry name" value="FN3_dom"/>
</dbReference>
<feature type="transmembrane region" description="Helical" evidence="5">
    <location>
        <begin position="1596"/>
        <end position="1616"/>
    </location>
</feature>
<keyword evidence="2" id="KW-0677">Repeat</keyword>
<protein>
    <submittedName>
        <fullName evidence="8">Cytokine receptor</fullName>
    </submittedName>
</protein>
<dbReference type="Gene3D" id="2.130.10.130">
    <property type="entry name" value="Integrin alpha, N-terminal"/>
    <property type="match status" value="1"/>
</dbReference>
<feature type="domain" description="Fibronectin type-III" evidence="7">
    <location>
        <begin position="1325"/>
        <end position="1415"/>
    </location>
</feature>
<evidence type="ECO:0000256" key="6">
    <source>
        <dbReference type="SAM" id="SignalP"/>
    </source>
</evidence>
<evidence type="ECO:0000256" key="4">
    <source>
        <dbReference type="PROSITE-ProRule" id="PRU00803"/>
    </source>
</evidence>
<dbReference type="SUPFAM" id="SSF69318">
    <property type="entry name" value="Integrin alpha N-terminal domain"/>
    <property type="match status" value="1"/>
</dbReference>
<feature type="domain" description="Fibronectin type-III" evidence="7">
    <location>
        <begin position="1418"/>
        <end position="1504"/>
    </location>
</feature>
<feature type="repeat" description="FG-GAP" evidence="4">
    <location>
        <begin position="305"/>
        <end position="356"/>
    </location>
</feature>
<keyword evidence="5" id="KW-0812">Transmembrane</keyword>
<dbReference type="Pfam" id="PF14312">
    <property type="entry name" value="FG-GAP_2"/>
    <property type="match status" value="2"/>
</dbReference>
<keyword evidence="5" id="KW-0472">Membrane</keyword>
<feature type="domain" description="Fibronectin type-III" evidence="7">
    <location>
        <begin position="1133"/>
        <end position="1230"/>
    </location>
</feature>
<organism evidence="8 9">
    <name type="scientific">Anaeramoeba ignava</name>
    <name type="common">Anaerobic marine amoeba</name>
    <dbReference type="NCBI Taxonomy" id="1746090"/>
    <lineage>
        <taxon>Eukaryota</taxon>
        <taxon>Metamonada</taxon>
        <taxon>Anaeramoebidae</taxon>
        <taxon>Anaeramoeba</taxon>
    </lineage>
</organism>
<evidence type="ECO:0000256" key="5">
    <source>
        <dbReference type="SAM" id="Phobius"/>
    </source>
</evidence>